<sequence length="31" mass="3397">MHKSFFGSIGEGGEPKTSFPSRTPSHLSFSR</sequence>
<evidence type="ECO:0000313" key="2">
    <source>
        <dbReference type="EMBL" id="DAD26459.1"/>
    </source>
</evidence>
<dbReference type="EMBL" id="DUZY01000002">
    <property type="protein sequence ID" value="DAD26459.1"/>
    <property type="molecule type" value="Genomic_DNA"/>
</dbReference>
<feature type="compositionally biased region" description="Polar residues" evidence="1">
    <location>
        <begin position="18"/>
        <end position="31"/>
    </location>
</feature>
<keyword evidence="3" id="KW-1185">Reference proteome</keyword>
<evidence type="ECO:0000313" key="3">
    <source>
        <dbReference type="Proteomes" id="UP000607653"/>
    </source>
</evidence>
<dbReference type="AlphaFoldDB" id="A0A822Y557"/>
<dbReference type="Proteomes" id="UP000607653">
    <property type="component" value="Unassembled WGS sequence"/>
</dbReference>
<accession>A0A822Y557</accession>
<evidence type="ECO:0000256" key="1">
    <source>
        <dbReference type="SAM" id="MobiDB-lite"/>
    </source>
</evidence>
<reference evidence="2 3" key="1">
    <citation type="journal article" date="2020" name="Mol. Biol. Evol.">
        <title>Distinct Expression and Methylation Patterns for Genes with Different Fates following a Single Whole-Genome Duplication in Flowering Plants.</title>
        <authorList>
            <person name="Shi T."/>
            <person name="Rahmani R.S."/>
            <person name="Gugger P.F."/>
            <person name="Wang M."/>
            <person name="Li H."/>
            <person name="Zhang Y."/>
            <person name="Li Z."/>
            <person name="Wang Q."/>
            <person name="Van de Peer Y."/>
            <person name="Marchal K."/>
            <person name="Chen J."/>
        </authorList>
    </citation>
    <scope>NUCLEOTIDE SEQUENCE [LARGE SCALE GENOMIC DNA]</scope>
    <source>
        <tissue evidence="2">Leaf</tissue>
    </source>
</reference>
<proteinExistence type="predicted"/>
<name>A0A822Y557_NELNU</name>
<protein>
    <submittedName>
        <fullName evidence="2">Uncharacterized protein</fullName>
    </submittedName>
</protein>
<comment type="caution">
    <text evidence="2">The sequence shown here is derived from an EMBL/GenBank/DDBJ whole genome shotgun (WGS) entry which is preliminary data.</text>
</comment>
<organism evidence="2 3">
    <name type="scientific">Nelumbo nucifera</name>
    <name type="common">Sacred lotus</name>
    <dbReference type="NCBI Taxonomy" id="4432"/>
    <lineage>
        <taxon>Eukaryota</taxon>
        <taxon>Viridiplantae</taxon>
        <taxon>Streptophyta</taxon>
        <taxon>Embryophyta</taxon>
        <taxon>Tracheophyta</taxon>
        <taxon>Spermatophyta</taxon>
        <taxon>Magnoliopsida</taxon>
        <taxon>Proteales</taxon>
        <taxon>Nelumbonaceae</taxon>
        <taxon>Nelumbo</taxon>
    </lineage>
</organism>
<feature type="region of interest" description="Disordered" evidence="1">
    <location>
        <begin position="1"/>
        <end position="31"/>
    </location>
</feature>
<gene>
    <name evidence="2" type="ORF">HUJ06_027927</name>
</gene>